<feature type="region of interest" description="Disordered" evidence="2">
    <location>
        <begin position="1"/>
        <end position="39"/>
    </location>
</feature>
<protein>
    <submittedName>
        <fullName evidence="4">Uroporphyrinogen-III C-methyltransferase</fullName>
    </submittedName>
</protein>
<dbReference type="Proteomes" id="UP001147830">
    <property type="component" value="Unassembled WGS sequence"/>
</dbReference>
<dbReference type="EMBL" id="JAOANI010000015">
    <property type="protein sequence ID" value="MCT7359273.1"/>
    <property type="molecule type" value="Genomic_DNA"/>
</dbReference>
<dbReference type="PANTHER" id="PTHR38043">
    <property type="entry name" value="PROTEIN HEMX"/>
    <property type="match status" value="1"/>
</dbReference>
<evidence type="ECO:0000313" key="4">
    <source>
        <dbReference type="EMBL" id="MCT7359273.1"/>
    </source>
</evidence>
<keyword evidence="5" id="KW-1185">Reference proteome</keyword>
<keyword evidence="3" id="KW-1133">Transmembrane helix</keyword>
<feature type="transmembrane region" description="Helical" evidence="3">
    <location>
        <begin position="46"/>
        <end position="67"/>
    </location>
</feature>
<evidence type="ECO:0000256" key="2">
    <source>
        <dbReference type="SAM" id="MobiDB-lite"/>
    </source>
</evidence>
<proteinExistence type="predicted"/>
<keyword evidence="3" id="KW-0812">Transmembrane</keyword>
<accession>A0A9X2WFG2</accession>
<dbReference type="AlphaFoldDB" id="A0A9X2WFG2"/>
<dbReference type="PANTHER" id="PTHR38043:SF1">
    <property type="entry name" value="PROTEIN HEMX"/>
    <property type="match status" value="1"/>
</dbReference>
<gene>
    <name evidence="4" type="ORF">NYR02_09590</name>
</gene>
<feature type="coiled-coil region" evidence="1">
    <location>
        <begin position="70"/>
        <end position="118"/>
    </location>
</feature>
<evidence type="ECO:0000313" key="5">
    <source>
        <dbReference type="Proteomes" id="UP001147830"/>
    </source>
</evidence>
<evidence type="ECO:0000256" key="1">
    <source>
        <dbReference type="SAM" id="Coils"/>
    </source>
</evidence>
<keyword evidence="1" id="KW-0175">Coiled coil</keyword>
<dbReference type="InterPro" id="IPR007470">
    <property type="entry name" value="HemX"/>
</dbReference>
<sequence>MTTEQKGTDNQTAADAPVAKPVKAKAAKEKAPAGTAQRNGPHPLSWINLVLMLGLFALAAYAGWLSWNQQQNSAAEIAVLRDRVDQAQNNAAALSAKEAELLAQAKALNDLSAQLQEQVAHNTDRLGKLPGAERQDWLLAEAEYLLRMANQRLQLERDWDGALSMLQAADNVLTETRNPRLNPVRATLAKEMLALRTAPAIDLTGAVLRVQALQEQITQLPWVPDRLIIDEPATASTETPETQTPEADQRWYWKLWSSVSSSLQGMIRIRERSAPIAAPLTPDQQYYLQQNMHLMLEQAQVALLRQQADLYQHSLKRVAGWLQDYLIIDDERTRAAQSALQELQQWNVAPALPDISQSLQQLQTLVEQQRRGTVQPKTPATEDAA</sequence>
<comment type="caution">
    <text evidence="4">The sequence shown here is derived from an EMBL/GenBank/DDBJ whole genome shotgun (WGS) entry which is preliminary data.</text>
</comment>
<keyword evidence="3" id="KW-0472">Membrane</keyword>
<organism evidence="4 5">
    <name type="scientific">Thalassolituus pacificus</name>
    <dbReference type="NCBI Taxonomy" id="2975440"/>
    <lineage>
        <taxon>Bacteria</taxon>
        <taxon>Pseudomonadati</taxon>
        <taxon>Pseudomonadota</taxon>
        <taxon>Gammaproteobacteria</taxon>
        <taxon>Oceanospirillales</taxon>
        <taxon>Oceanospirillaceae</taxon>
        <taxon>Thalassolituus</taxon>
    </lineage>
</organism>
<feature type="compositionally biased region" description="Polar residues" evidence="2">
    <location>
        <begin position="1"/>
        <end position="12"/>
    </location>
</feature>
<dbReference type="Pfam" id="PF04375">
    <property type="entry name" value="HemX"/>
    <property type="match status" value="1"/>
</dbReference>
<reference evidence="4" key="2">
    <citation type="submission" date="2022-08" db="EMBL/GenBank/DDBJ databases">
        <authorList>
            <person name="Dong C."/>
        </authorList>
    </citation>
    <scope>NUCLEOTIDE SEQUENCE</scope>
    <source>
        <strain evidence="4">59MF3M-4</strain>
    </source>
</reference>
<dbReference type="RefSeq" id="WP_260976142.1">
    <property type="nucleotide sequence ID" value="NZ_JAOANI010000015.1"/>
</dbReference>
<evidence type="ECO:0000256" key="3">
    <source>
        <dbReference type="SAM" id="Phobius"/>
    </source>
</evidence>
<reference evidence="4" key="1">
    <citation type="journal article" date="2022" name="Front. Microbiol.">
        <title>Genome-based taxonomic rearrangement of Oceanobacter-related bacteria including the description of Thalassolituus hydrocarbonoclasticus sp. nov. and Thalassolituus pacificus sp. nov. and emended description of the genus Thalassolituus.</title>
        <authorList>
            <person name="Dong C."/>
            <person name="Wei L."/>
            <person name="Wang J."/>
            <person name="Lai Q."/>
            <person name="Huang Z."/>
            <person name="Shao Z."/>
        </authorList>
    </citation>
    <scope>NUCLEOTIDE SEQUENCE</scope>
    <source>
        <strain evidence="4">59MF3M-4</strain>
    </source>
</reference>
<name>A0A9X2WFG2_9GAMM</name>